<evidence type="ECO:0000313" key="4">
    <source>
        <dbReference type="Proteomes" id="UP000030905"/>
    </source>
</evidence>
<dbReference type="Proteomes" id="UP000030905">
    <property type="component" value="Chromosome"/>
</dbReference>
<organism evidence="1 4">
    <name type="scientific">Clostridium pasteurianum DSM 525 = ATCC 6013</name>
    <dbReference type="NCBI Taxonomy" id="1262449"/>
    <lineage>
        <taxon>Bacteria</taxon>
        <taxon>Bacillati</taxon>
        <taxon>Bacillota</taxon>
        <taxon>Clostridia</taxon>
        <taxon>Eubacteriales</taxon>
        <taxon>Clostridiaceae</taxon>
        <taxon>Clostridium</taxon>
    </lineage>
</organism>
<keyword evidence="4" id="KW-1185">Reference proteome</keyword>
<dbReference type="Pfam" id="PF13151">
    <property type="entry name" value="DUF3990"/>
    <property type="match status" value="1"/>
</dbReference>
<reference evidence="2 3" key="3">
    <citation type="journal article" name="Genome Announc.">
        <title>Improved Draft Genome Sequence of Clostridium pasteurianum Strain ATCC 6013 (DSM 525) Using a Hybrid Next-Generation Sequencing Approach.</title>
        <authorList>
            <person name="Pyne M.E."/>
            <person name="Utturkar S."/>
            <person name="Brown S.D."/>
            <person name="Moo-Young M."/>
            <person name="Chung D.A."/>
            <person name="Chou C.P."/>
        </authorList>
    </citation>
    <scope>NUCLEOTIDE SEQUENCE [LARGE SCALE GENOMIC DNA]</scope>
    <source>
        <strain evidence="2 3">ATCC 6013</strain>
    </source>
</reference>
<dbReference type="KEGG" id="cpae:CPAST_c07420"/>
<dbReference type="GeneID" id="93072958"/>
<name>A0A0H3J265_CLOPA</name>
<dbReference type="InterPro" id="IPR025051">
    <property type="entry name" value="DUF3990"/>
</dbReference>
<gene>
    <name evidence="1" type="ORF">CLPA_c07420</name>
    <name evidence="2" type="ORF">CP6013_02408</name>
</gene>
<dbReference type="EMBL" id="JPGY02000001">
    <property type="protein sequence ID" value="KRU13160.1"/>
    <property type="molecule type" value="Genomic_DNA"/>
</dbReference>
<evidence type="ECO:0000313" key="2">
    <source>
        <dbReference type="EMBL" id="KRU13160.1"/>
    </source>
</evidence>
<proteinExistence type="predicted"/>
<reference evidence="1 4" key="1">
    <citation type="journal article" date="2015" name="Genome Announc.">
        <title>Complete Genome Sequence of the Nitrogen-Fixing and Solvent-Producing Clostridium pasteurianum DSM 525.</title>
        <authorList>
            <person name="Poehlein A."/>
            <person name="Grosse-Honebrink A."/>
            <person name="Zhang Y."/>
            <person name="Minton N.P."/>
            <person name="Daniel R."/>
        </authorList>
    </citation>
    <scope>NUCLEOTIDE SEQUENCE [LARGE SCALE GENOMIC DNA]</scope>
    <source>
        <strain evidence="1">DSM 525</strain>
        <strain evidence="4">DSM 525 / ATCC 6013</strain>
    </source>
</reference>
<dbReference type="KEGG" id="cpat:CLPA_c07420"/>
<reference evidence="2" key="2">
    <citation type="submission" date="2015-10" db="EMBL/GenBank/DDBJ databases">
        <title>Improved Draft Genome Sequence of Clostridium pasteurianum Strain ATCC 6013 (DSM 525) Using a Hybrid Next-Generation Sequencing Approach.</title>
        <authorList>
            <person name="Pyne M.E."/>
            <person name="Utturkar S.M."/>
            <person name="Brown S.D."/>
            <person name="Moo-Young M."/>
            <person name="Chung D.A."/>
            <person name="Chou P.C."/>
        </authorList>
    </citation>
    <scope>NUCLEOTIDE SEQUENCE</scope>
    <source>
        <strain evidence="2">ATCC 6013</strain>
    </source>
</reference>
<sequence>MILYHGSNVLVEKPIFIRANRTLDFGHGFYTTTSKEQAYKWAKIKSRRENSDKGFISIYQLEDDLLKKISLNVRIFRGASKSWLKFVLDNRMKEGYTHQFDIVKGCVADDRVYACLNAFENKFMDFETAIKELRTYKLDDQVSFHTGEALKYLKFINYEEV</sequence>
<protein>
    <recommendedName>
        <fullName evidence="5">Sortase</fullName>
    </recommendedName>
</protein>
<evidence type="ECO:0000313" key="3">
    <source>
        <dbReference type="Proteomes" id="UP000028042"/>
    </source>
</evidence>
<dbReference type="PATRIC" id="fig|1262449.3.peg.2823"/>
<accession>A0A0H3J265</accession>
<dbReference type="eggNOG" id="ENOG5032UDM">
    <property type="taxonomic scope" value="Bacteria"/>
</dbReference>
<dbReference type="AlphaFoldDB" id="A0A0H3J265"/>
<dbReference type="Proteomes" id="UP000028042">
    <property type="component" value="Unassembled WGS sequence"/>
</dbReference>
<dbReference type="RefSeq" id="WP_004455412.1">
    <property type="nucleotide sequence ID" value="NZ_ANZB01000010.1"/>
</dbReference>
<dbReference type="EMBL" id="CP009268">
    <property type="protein sequence ID" value="AJA50830.1"/>
    <property type="molecule type" value="Genomic_DNA"/>
</dbReference>
<evidence type="ECO:0008006" key="5">
    <source>
        <dbReference type="Google" id="ProtNLM"/>
    </source>
</evidence>
<evidence type="ECO:0000313" key="1">
    <source>
        <dbReference type="EMBL" id="AJA50830.1"/>
    </source>
</evidence>